<comment type="caution">
    <text evidence="6">The sequence shown here is derived from an EMBL/GenBank/DDBJ whole genome shotgun (WGS) entry which is preliminary data.</text>
</comment>
<dbReference type="InterPro" id="IPR000415">
    <property type="entry name" value="Nitroreductase-like"/>
</dbReference>
<reference evidence="6 7" key="1">
    <citation type="submission" date="2010-10" db="EMBL/GenBank/DDBJ databases">
        <authorList>
            <person name="Durkin A.S."/>
            <person name="Madupu R."/>
            <person name="Torralba M."/>
            <person name="Gillis M."/>
            <person name="Methe B."/>
            <person name="Sutton G."/>
            <person name="Nelson K.E."/>
        </authorList>
    </citation>
    <scope>NUCLEOTIDE SEQUENCE [LARGE SCALE GENOMIC DNA]</scope>
    <source>
        <strain evidence="6 7">ACS-139-V-Col8</strain>
    </source>
</reference>
<evidence type="ECO:0000256" key="2">
    <source>
        <dbReference type="ARBA" id="ARBA00022630"/>
    </source>
</evidence>
<dbReference type="PANTHER" id="PTHR43425">
    <property type="entry name" value="OXYGEN-INSENSITIVE NADPH NITROREDUCTASE"/>
    <property type="match status" value="1"/>
</dbReference>
<protein>
    <recommendedName>
        <fullName evidence="5">Nitroreductase domain-containing protein</fullName>
    </recommendedName>
</protein>
<dbReference type="SUPFAM" id="SSF55469">
    <property type="entry name" value="FMN-dependent nitroreductase-like"/>
    <property type="match status" value="1"/>
</dbReference>
<name>E4KRF9_9LACT</name>
<dbReference type="STRING" id="908337.HMPREF9257_0460"/>
<evidence type="ECO:0000256" key="3">
    <source>
        <dbReference type="ARBA" id="ARBA00022643"/>
    </source>
</evidence>
<dbReference type="AlphaFoldDB" id="E4KRF9"/>
<evidence type="ECO:0000259" key="5">
    <source>
        <dbReference type="Pfam" id="PF00881"/>
    </source>
</evidence>
<evidence type="ECO:0000313" key="6">
    <source>
        <dbReference type="EMBL" id="EFR30494.1"/>
    </source>
</evidence>
<gene>
    <name evidence="6" type="ORF">HMPREF9257_0460</name>
</gene>
<dbReference type="eggNOG" id="COG0778">
    <property type="taxonomic scope" value="Bacteria"/>
</dbReference>
<feature type="domain" description="Nitroreductase" evidence="5">
    <location>
        <begin position="16"/>
        <end position="89"/>
    </location>
</feature>
<dbReference type="PANTHER" id="PTHR43425:SF2">
    <property type="entry name" value="OXYGEN-INSENSITIVE NADPH NITROREDUCTASE"/>
    <property type="match status" value="1"/>
</dbReference>
<keyword evidence="2" id="KW-0285">Flavoprotein</keyword>
<dbReference type="Proteomes" id="UP000005990">
    <property type="component" value="Unassembled WGS sequence"/>
</dbReference>
<proteinExistence type="inferred from homology"/>
<sequence>MFIFLVDCYRNAQIMAAQEQDATKLKTMDFFNQGAVDARLAAQNMVNAIEADGLGTVFLGLILNDPQAVIDLLALPQLTFPILGLGFGYPDDQPDLKPRISLKFKVGEKAYPYHKDILPATSDYDQAMTHYYDTRDSNRRAENFSHYVVNKVS</sequence>
<dbReference type="EMBL" id="AENN01000018">
    <property type="protein sequence ID" value="EFR30494.1"/>
    <property type="molecule type" value="Genomic_DNA"/>
</dbReference>
<dbReference type="InterPro" id="IPR016446">
    <property type="entry name" value="Flavin_OxRdtase_Frp"/>
</dbReference>
<organism evidence="6 7">
    <name type="scientific">Eremococcus coleocola ACS-139-V-Col8</name>
    <dbReference type="NCBI Taxonomy" id="908337"/>
    <lineage>
        <taxon>Bacteria</taxon>
        <taxon>Bacillati</taxon>
        <taxon>Bacillota</taxon>
        <taxon>Bacilli</taxon>
        <taxon>Lactobacillales</taxon>
        <taxon>Aerococcaceae</taxon>
        <taxon>Eremococcus</taxon>
    </lineage>
</organism>
<evidence type="ECO:0000313" key="7">
    <source>
        <dbReference type="Proteomes" id="UP000005990"/>
    </source>
</evidence>
<dbReference type="RefSeq" id="WP_006419017.1">
    <property type="nucleotide sequence ID" value="NZ_AENN01000018.1"/>
</dbReference>
<dbReference type="GO" id="GO:0016491">
    <property type="term" value="F:oxidoreductase activity"/>
    <property type="evidence" value="ECO:0007669"/>
    <property type="project" value="UniProtKB-KW"/>
</dbReference>
<dbReference type="Gene3D" id="3.40.109.10">
    <property type="entry name" value="NADH Oxidase"/>
    <property type="match status" value="1"/>
</dbReference>
<evidence type="ECO:0000256" key="4">
    <source>
        <dbReference type="ARBA" id="ARBA00023002"/>
    </source>
</evidence>
<comment type="similarity">
    <text evidence="1">Belongs to the flavin oxidoreductase frp family.</text>
</comment>
<dbReference type="InterPro" id="IPR029479">
    <property type="entry name" value="Nitroreductase"/>
</dbReference>
<keyword evidence="4" id="KW-0560">Oxidoreductase</keyword>
<dbReference type="Pfam" id="PF00881">
    <property type="entry name" value="Nitroreductase"/>
    <property type="match status" value="1"/>
</dbReference>
<keyword evidence="3" id="KW-0288">FMN</keyword>
<keyword evidence="7" id="KW-1185">Reference proteome</keyword>
<accession>E4KRF9</accession>
<evidence type="ECO:0000256" key="1">
    <source>
        <dbReference type="ARBA" id="ARBA00008366"/>
    </source>
</evidence>